<evidence type="ECO:0000256" key="7">
    <source>
        <dbReference type="ARBA" id="ARBA00047599"/>
    </source>
</evidence>
<dbReference type="PANTHER" id="PTHR43706:SF47">
    <property type="entry name" value="EXTERNAL NADH-UBIQUINONE OXIDOREDUCTASE 1, MITOCHONDRIAL-RELATED"/>
    <property type="match status" value="1"/>
</dbReference>
<dbReference type="GO" id="GO:0005739">
    <property type="term" value="C:mitochondrion"/>
    <property type="evidence" value="ECO:0007669"/>
    <property type="project" value="TreeGrafter"/>
</dbReference>
<dbReference type="EC" id="1.6.5.9" evidence="2"/>
<reference evidence="10 11" key="1">
    <citation type="journal article" date="2024" name="Nat. Commun.">
        <title>Phylogenomics reveals the evolutionary origins of lichenization in chlorophyte algae.</title>
        <authorList>
            <person name="Puginier C."/>
            <person name="Libourel C."/>
            <person name="Otte J."/>
            <person name="Skaloud P."/>
            <person name="Haon M."/>
            <person name="Grisel S."/>
            <person name="Petersen M."/>
            <person name="Berrin J.G."/>
            <person name="Delaux P.M."/>
            <person name="Dal Grande F."/>
            <person name="Keller J."/>
        </authorList>
    </citation>
    <scope>NUCLEOTIDE SEQUENCE [LARGE SCALE GENOMIC DNA]</scope>
    <source>
        <strain evidence="10 11">SAG 2523</strain>
    </source>
</reference>
<dbReference type="EMBL" id="JALJOV010001304">
    <property type="protein sequence ID" value="KAK9850092.1"/>
    <property type="molecule type" value="Genomic_DNA"/>
</dbReference>
<comment type="caution">
    <text evidence="10">The sequence shown here is derived from an EMBL/GenBank/DDBJ whole genome shotgun (WGS) entry which is preliminary data.</text>
</comment>
<comment type="similarity">
    <text evidence="1">Belongs to the NADH dehydrogenase family.</text>
</comment>
<evidence type="ECO:0000256" key="8">
    <source>
        <dbReference type="ARBA" id="ARBA00049010"/>
    </source>
</evidence>
<keyword evidence="6" id="KW-0520">NAD</keyword>
<proteinExistence type="inferred from homology"/>
<evidence type="ECO:0000256" key="4">
    <source>
        <dbReference type="ARBA" id="ARBA00022827"/>
    </source>
</evidence>
<evidence type="ECO:0000256" key="1">
    <source>
        <dbReference type="ARBA" id="ARBA00005272"/>
    </source>
</evidence>
<comment type="catalytic activity">
    <reaction evidence="8">
        <text>a ubiquinone + NADH + H(+) = a ubiquinol + NAD(+)</text>
        <dbReference type="Rhea" id="RHEA:23152"/>
        <dbReference type="Rhea" id="RHEA-COMP:9565"/>
        <dbReference type="Rhea" id="RHEA-COMP:9566"/>
        <dbReference type="ChEBI" id="CHEBI:15378"/>
        <dbReference type="ChEBI" id="CHEBI:16389"/>
        <dbReference type="ChEBI" id="CHEBI:17976"/>
        <dbReference type="ChEBI" id="CHEBI:57540"/>
        <dbReference type="ChEBI" id="CHEBI:57945"/>
    </reaction>
</comment>
<keyword evidence="3" id="KW-0285">Flavoprotein</keyword>
<accession>A0AAW1SPA9</accession>
<dbReference type="GO" id="GO:0050136">
    <property type="term" value="F:NADH dehydrogenase (quinone) (non-electrogenic) activity"/>
    <property type="evidence" value="ECO:0007669"/>
    <property type="project" value="UniProtKB-EC"/>
</dbReference>
<comment type="catalytic activity">
    <reaction evidence="7">
        <text>a quinone + NADH + H(+) = a quinol + NAD(+)</text>
        <dbReference type="Rhea" id="RHEA:46160"/>
        <dbReference type="ChEBI" id="CHEBI:15378"/>
        <dbReference type="ChEBI" id="CHEBI:24646"/>
        <dbReference type="ChEBI" id="CHEBI:57540"/>
        <dbReference type="ChEBI" id="CHEBI:57945"/>
        <dbReference type="ChEBI" id="CHEBI:132124"/>
        <dbReference type="EC" id="1.6.5.9"/>
    </reaction>
</comment>
<keyword evidence="5" id="KW-0560">Oxidoreductase</keyword>
<dbReference type="Gene3D" id="3.50.50.100">
    <property type="match status" value="1"/>
</dbReference>
<dbReference type="InterPro" id="IPR045024">
    <property type="entry name" value="NDH-2"/>
</dbReference>
<dbReference type="Pfam" id="PF22366">
    <property type="entry name" value="NDH2_C"/>
    <property type="match status" value="1"/>
</dbReference>
<dbReference type="AlphaFoldDB" id="A0AAW1SPA9"/>
<dbReference type="InterPro" id="IPR002048">
    <property type="entry name" value="EF_hand_dom"/>
</dbReference>
<sequence length="214" mass="23443">MDADINKDGTLELSELREILKKASSEFSHLEEHALFLEGQKGAKRFGGLVREMLLGNRSKHNSSEGMPTAVSGIGDDPRLTQEEFADLLGRIDDGLRALPATGQVAGQEGAYLAGLLKSGSMGYDLAPSVKPFRYRHGGTVAYVGSDQAVMELPTWGNLKGYSAGFLWRGWETYRQISFRNQCLVAFDWAKTKLFGRDLDLGRSSEQPSDQPAA</sequence>
<dbReference type="InterPro" id="IPR054585">
    <property type="entry name" value="NDH2-like_C"/>
</dbReference>
<evidence type="ECO:0000313" key="10">
    <source>
        <dbReference type="EMBL" id="KAK9850092.1"/>
    </source>
</evidence>
<feature type="domain" description="EF-hand" evidence="9">
    <location>
        <begin position="1"/>
        <end position="26"/>
    </location>
</feature>
<evidence type="ECO:0000256" key="3">
    <source>
        <dbReference type="ARBA" id="ARBA00022630"/>
    </source>
</evidence>
<evidence type="ECO:0000259" key="9">
    <source>
        <dbReference type="PROSITE" id="PS50222"/>
    </source>
</evidence>
<dbReference type="PROSITE" id="PS50222">
    <property type="entry name" value="EF_HAND_2"/>
    <property type="match status" value="1"/>
</dbReference>
<dbReference type="Proteomes" id="UP001485043">
    <property type="component" value="Unassembled WGS sequence"/>
</dbReference>
<evidence type="ECO:0000256" key="6">
    <source>
        <dbReference type="ARBA" id="ARBA00023027"/>
    </source>
</evidence>
<keyword evidence="11" id="KW-1185">Reference proteome</keyword>
<evidence type="ECO:0000256" key="5">
    <source>
        <dbReference type="ARBA" id="ARBA00023002"/>
    </source>
</evidence>
<dbReference type="PANTHER" id="PTHR43706">
    <property type="entry name" value="NADH DEHYDROGENASE"/>
    <property type="match status" value="1"/>
</dbReference>
<dbReference type="PROSITE" id="PS00018">
    <property type="entry name" value="EF_HAND_1"/>
    <property type="match status" value="1"/>
</dbReference>
<dbReference type="GO" id="GO:0005509">
    <property type="term" value="F:calcium ion binding"/>
    <property type="evidence" value="ECO:0007669"/>
    <property type="project" value="InterPro"/>
</dbReference>
<organism evidence="10 11">
    <name type="scientific">Apatococcus fuscideae</name>
    <dbReference type="NCBI Taxonomy" id="2026836"/>
    <lineage>
        <taxon>Eukaryota</taxon>
        <taxon>Viridiplantae</taxon>
        <taxon>Chlorophyta</taxon>
        <taxon>core chlorophytes</taxon>
        <taxon>Trebouxiophyceae</taxon>
        <taxon>Chlorellales</taxon>
        <taxon>Chlorellaceae</taxon>
        <taxon>Apatococcus</taxon>
    </lineage>
</organism>
<gene>
    <name evidence="10" type="ORF">WJX84_002321</name>
</gene>
<evidence type="ECO:0000313" key="11">
    <source>
        <dbReference type="Proteomes" id="UP001485043"/>
    </source>
</evidence>
<dbReference type="InterPro" id="IPR018247">
    <property type="entry name" value="EF_Hand_1_Ca_BS"/>
</dbReference>
<protein>
    <recommendedName>
        <fullName evidence="2">NADH:ubiquinone reductase (non-electrogenic)</fullName>
        <ecNumber evidence="2">1.6.5.9</ecNumber>
    </recommendedName>
</protein>
<name>A0AAW1SPA9_9CHLO</name>
<evidence type="ECO:0000256" key="2">
    <source>
        <dbReference type="ARBA" id="ARBA00012637"/>
    </source>
</evidence>
<keyword evidence="4" id="KW-0274">FAD</keyword>